<sequence>MTFSFLSKRGEMMEKAIMKDPFFLSQISEEATKEDLYLAQDLQDTLRAHQDSCVGMAANMIGVRKRVIIIQFGLMPLVLFNPVLVKKEGVYETEEGCLSLAGSRKTSRFEKIQVSYRDMNWKPQLISLEGFAAQICQHELDHLEGILI</sequence>
<dbReference type="Gene3D" id="3.90.45.10">
    <property type="entry name" value="Peptide deformylase"/>
    <property type="match status" value="1"/>
</dbReference>
<evidence type="ECO:0000256" key="1">
    <source>
        <dbReference type="ARBA" id="ARBA00010759"/>
    </source>
</evidence>
<dbReference type="PIRSF" id="PIRSF004749">
    <property type="entry name" value="Pep_def"/>
    <property type="match status" value="1"/>
</dbReference>
<protein>
    <submittedName>
        <fullName evidence="2">Peptide deformylase</fullName>
        <ecNumber evidence="2">3.5.1.88</ecNumber>
    </submittedName>
</protein>
<keyword evidence="2" id="KW-0378">Hydrolase</keyword>
<dbReference type="HOGENOM" id="CLU_061901_3_1_9"/>
<dbReference type="GO" id="GO:0042586">
    <property type="term" value="F:peptide deformylase activity"/>
    <property type="evidence" value="ECO:0007669"/>
    <property type="project" value="UniProtKB-EC"/>
</dbReference>
<reference evidence="2 3" key="1">
    <citation type="submission" date="2010-12" db="EMBL/GenBank/DDBJ databases">
        <authorList>
            <person name="Muzny D."/>
            <person name="Qin X."/>
            <person name="Deng J."/>
            <person name="Jiang H."/>
            <person name="Liu Y."/>
            <person name="Qu J."/>
            <person name="Song X.-Z."/>
            <person name="Zhang L."/>
            <person name="Thornton R."/>
            <person name="Coyle M."/>
            <person name="Francisco L."/>
            <person name="Jackson L."/>
            <person name="Javaid M."/>
            <person name="Korchina V."/>
            <person name="Kovar C."/>
            <person name="Mata R."/>
            <person name="Mathew T."/>
            <person name="Ngo R."/>
            <person name="Nguyen L."/>
            <person name="Nguyen N."/>
            <person name="Okwuonu G."/>
            <person name="Ongeri F."/>
            <person name="Pham C."/>
            <person name="Simmons D."/>
            <person name="Wilczek-Boney K."/>
            <person name="Hale W."/>
            <person name="Jakkamsetti A."/>
            <person name="Pham P."/>
            <person name="Ruth R."/>
            <person name="San Lucas F."/>
            <person name="Warren J."/>
            <person name="Zhang J."/>
            <person name="Zhao Z."/>
            <person name="Zhou C."/>
            <person name="Zhu D."/>
            <person name="Lee S."/>
            <person name="Bess C."/>
            <person name="Blankenburg K."/>
            <person name="Forbes L."/>
            <person name="Fu Q."/>
            <person name="Gubbala S."/>
            <person name="Hirani K."/>
            <person name="Jayaseelan J.C."/>
            <person name="Lara F."/>
            <person name="Munidasa M."/>
            <person name="Palculict T."/>
            <person name="Patil S."/>
            <person name="Pu L.-L."/>
            <person name="Saada N."/>
            <person name="Tang L."/>
            <person name="Weissenberger G."/>
            <person name="Zhu Y."/>
            <person name="Hemphill L."/>
            <person name="Shang Y."/>
            <person name="Youmans B."/>
            <person name="Ayvaz T."/>
            <person name="Ross M."/>
            <person name="Santibanez J."/>
            <person name="Aqrawi P."/>
            <person name="Gross S."/>
            <person name="Joshi V."/>
            <person name="Fowler G."/>
            <person name="Nazareth L."/>
            <person name="Reid J."/>
            <person name="Worley K."/>
            <person name="Petrosino J."/>
            <person name="Highlander S."/>
            <person name="Gibbs R."/>
        </authorList>
    </citation>
    <scope>NUCLEOTIDE SEQUENCE [LARGE SCALE GENOMIC DNA]</scope>
    <source>
        <strain evidence="2 3">ATCC 700641</strain>
    </source>
</reference>
<evidence type="ECO:0000313" key="2">
    <source>
        <dbReference type="EMBL" id="EFV99774.1"/>
    </source>
</evidence>
<proteinExistence type="inferred from homology"/>
<gene>
    <name evidence="2" type="primary">def</name>
    <name evidence="2" type="ORF">HMPREF9421_0785</name>
</gene>
<dbReference type="EC" id="3.5.1.88" evidence="2"/>
<dbReference type="EMBL" id="AEQR01000015">
    <property type="protein sequence ID" value="EFV99774.1"/>
    <property type="molecule type" value="Genomic_DNA"/>
</dbReference>
<dbReference type="SUPFAM" id="SSF56420">
    <property type="entry name" value="Peptide deformylase"/>
    <property type="match status" value="1"/>
</dbReference>
<dbReference type="InterPro" id="IPR023635">
    <property type="entry name" value="Peptide_deformylase"/>
</dbReference>
<dbReference type="PANTHER" id="PTHR10458:SF22">
    <property type="entry name" value="PEPTIDE DEFORMYLASE"/>
    <property type="match status" value="1"/>
</dbReference>
<dbReference type="NCBIfam" id="NF006670">
    <property type="entry name" value="PRK09218.1"/>
    <property type="match status" value="1"/>
</dbReference>
<accession>E7S9P9</accession>
<dbReference type="CDD" id="cd00487">
    <property type="entry name" value="Pep_deformylase"/>
    <property type="match status" value="1"/>
</dbReference>
<organism evidence="2 3">
    <name type="scientific">Streptococcus australis ATCC 700641</name>
    <dbReference type="NCBI Taxonomy" id="888833"/>
    <lineage>
        <taxon>Bacteria</taxon>
        <taxon>Bacillati</taxon>
        <taxon>Bacillota</taxon>
        <taxon>Bacilli</taxon>
        <taxon>Lactobacillales</taxon>
        <taxon>Streptococcaceae</taxon>
        <taxon>Streptococcus</taxon>
    </lineage>
</organism>
<keyword evidence="3" id="KW-1185">Reference proteome</keyword>
<dbReference type="Pfam" id="PF01327">
    <property type="entry name" value="Pep_deformylase"/>
    <property type="match status" value="1"/>
</dbReference>
<comment type="similarity">
    <text evidence="1">Belongs to the polypeptide deformylase family.</text>
</comment>
<dbReference type="Proteomes" id="UP000002814">
    <property type="component" value="Unassembled WGS sequence"/>
</dbReference>
<name>E7S9P9_9STRE</name>
<dbReference type="InterPro" id="IPR036821">
    <property type="entry name" value="Peptide_deformylase_sf"/>
</dbReference>
<evidence type="ECO:0000313" key="3">
    <source>
        <dbReference type="Proteomes" id="UP000002814"/>
    </source>
</evidence>
<dbReference type="AlphaFoldDB" id="E7S9P9"/>
<comment type="caution">
    <text evidence="2">The sequence shown here is derived from an EMBL/GenBank/DDBJ whole genome shotgun (WGS) entry which is preliminary data.</text>
</comment>
<dbReference type="PRINTS" id="PR01576">
    <property type="entry name" value="PDEFORMYLASE"/>
</dbReference>
<dbReference type="PANTHER" id="PTHR10458">
    <property type="entry name" value="PEPTIDE DEFORMYLASE"/>
    <property type="match status" value="1"/>
</dbReference>
<dbReference type="eggNOG" id="COG0242">
    <property type="taxonomic scope" value="Bacteria"/>
</dbReference>